<dbReference type="GO" id="GO:0000226">
    <property type="term" value="P:microtubule cytoskeleton organization"/>
    <property type="evidence" value="ECO:0007669"/>
    <property type="project" value="TreeGrafter"/>
</dbReference>
<keyword evidence="7" id="KW-0812">Transmembrane</keyword>
<evidence type="ECO:0000313" key="11">
    <source>
        <dbReference type="Proteomes" id="UP001152797"/>
    </source>
</evidence>
<keyword evidence="3" id="KW-0067">ATP-binding</keyword>
<feature type="compositionally biased region" description="Low complexity" evidence="6">
    <location>
        <begin position="463"/>
        <end position="477"/>
    </location>
</feature>
<evidence type="ECO:0000256" key="5">
    <source>
        <dbReference type="ARBA" id="ARBA00049274"/>
    </source>
</evidence>
<reference evidence="8" key="1">
    <citation type="submission" date="2022-10" db="EMBL/GenBank/DDBJ databases">
        <authorList>
            <person name="Chen Y."/>
            <person name="Dougan E. K."/>
            <person name="Chan C."/>
            <person name="Rhodes N."/>
            <person name="Thang M."/>
        </authorList>
    </citation>
    <scope>NUCLEOTIDE SEQUENCE</scope>
</reference>
<evidence type="ECO:0000256" key="4">
    <source>
        <dbReference type="ARBA" id="ARBA00041448"/>
    </source>
</evidence>
<evidence type="ECO:0000313" key="10">
    <source>
        <dbReference type="EMBL" id="CAL4768843.1"/>
    </source>
</evidence>
<feature type="transmembrane region" description="Helical" evidence="7">
    <location>
        <begin position="654"/>
        <end position="685"/>
    </location>
</feature>
<evidence type="ECO:0000256" key="7">
    <source>
        <dbReference type="SAM" id="Phobius"/>
    </source>
</evidence>
<dbReference type="PROSITE" id="PS51221">
    <property type="entry name" value="TTL"/>
    <property type="match status" value="1"/>
</dbReference>
<dbReference type="OrthoDB" id="202825at2759"/>
<evidence type="ECO:0000256" key="6">
    <source>
        <dbReference type="SAM" id="MobiDB-lite"/>
    </source>
</evidence>
<evidence type="ECO:0000256" key="3">
    <source>
        <dbReference type="ARBA" id="ARBA00022840"/>
    </source>
</evidence>
<comment type="caution">
    <text evidence="8">The sequence shown here is derived from an EMBL/GenBank/DDBJ whole genome shotgun (WGS) entry which is preliminary data.</text>
</comment>
<dbReference type="AlphaFoldDB" id="A0A9P1FMP3"/>
<dbReference type="GO" id="GO:0005524">
    <property type="term" value="F:ATP binding"/>
    <property type="evidence" value="ECO:0007669"/>
    <property type="project" value="UniProtKB-KW"/>
</dbReference>
<dbReference type="SUPFAM" id="SSF56059">
    <property type="entry name" value="Glutathione synthetase ATP-binding domain-like"/>
    <property type="match status" value="1"/>
</dbReference>
<evidence type="ECO:0000256" key="2">
    <source>
        <dbReference type="ARBA" id="ARBA00022741"/>
    </source>
</evidence>
<dbReference type="Pfam" id="PF03133">
    <property type="entry name" value="TTL"/>
    <property type="match status" value="1"/>
</dbReference>
<dbReference type="GO" id="GO:0036064">
    <property type="term" value="C:ciliary basal body"/>
    <property type="evidence" value="ECO:0007669"/>
    <property type="project" value="TreeGrafter"/>
</dbReference>
<keyword evidence="7" id="KW-0472">Membrane</keyword>
<keyword evidence="11" id="KW-1185">Reference proteome</keyword>
<protein>
    <recommendedName>
        <fullName evidence="4">Tubulin--tyrosine ligase-like protein 5</fullName>
    </recommendedName>
</protein>
<feature type="transmembrane region" description="Helical" evidence="7">
    <location>
        <begin position="576"/>
        <end position="600"/>
    </location>
</feature>
<evidence type="ECO:0000313" key="9">
    <source>
        <dbReference type="EMBL" id="CAL1134906.1"/>
    </source>
</evidence>
<feature type="region of interest" description="Disordered" evidence="6">
    <location>
        <begin position="460"/>
        <end position="494"/>
    </location>
</feature>
<gene>
    <name evidence="8" type="ORF">C1SCF055_LOCUS9310</name>
</gene>
<dbReference type="PANTHER" id="PTHR12241:SF145">
    <property type="entry name" value="TUBULIN POLYGLUTAMYLASE TTLL5"/>
    <property type="match status" value="1"/>
</dbReference>
<organism evidence="8">
    <name type="scientific">Cladocopium goreaui</name>
    <dbReference type="NCBI Taxonomy" id="2562237"/>
    <lineage>
        <taxon>Eukaryota</taxon>
        <taxon>Sar</taxon>
        <taxon>Alveolata</taxon>
        <taxon>Dinophyceae</taxon>
        <taxon>Suessiales</taxon>
        <taxon>Symbiodiniaceae</taxon>
        <taxon>Cladocopium</taxon>
    </lineage>
</organism>
<proteinExistence type="predicted"/>
<comment type="catalytic activity">
    <reaction evidence="5">
        <text>L-glutamyl-[protein] + L-glutamate + ATP = gamma-L-glutamyl-L-glutamyl-[protein] + ADP + phosphate + H(+)</text>
        <dbReference type="Rhea" id="RHEA:60144"/>
        <dbReference type="Rhea" id="RHEA-COMP:10208"/>
        <dbReference type="Rhea" id="RHEA-COMP:15517"/>
        <dbReference type="ChEBI" id="CHEBI:15378"/>
        <dbReference type="ChEBI" id="CHEBI:29973"/>
        <dbReference type="ChEBI" id="CHEBI:29985"/>
        <dbReference type="ChEBI" id="CHEBI:30616"/>
        <dbReference type="ChEBI" id="CHEBI:43474"/>
        <dbReference type="ChEBI" id="CHEBI:143622"/>
        <dbReference type="ChEBI" id="CHEBI:456216"/>
    </reaction>
    <physiologicalReaction direction="left-to-right" evidence="5">
        <dbReference type="Rhea" id="RHEA:60145"/>
    </physiologicalReaction>
</comment>
<dbReference type="EMBL" id="CAMXCT010000641">
    <property type="protein sequence ID" value="CAI3981531.1"/>
    <property type="molecule type" value="Genomic_DNA"/>
</dbReference>
<dbReference type="EMBL" id="CAMXCT030000641">
    <property type="protein sequence ID" value="CAL4768843.1"/>
    <property type="molecule type" value="Genomic_DNA"/>
</dbReference>
<keyword evidence="7" id="KW-1133">Transmembrane helix</keyword>
<dbReference type="InterPro" id="IPR004344">
    <property type="entry name" value="TTL/TTLL_fam"/>
</dbReference>
<evidence type="ECO:0000313" key="8">
    <source>
        <dbReference type="EMBL" id="CAI3981531.1"/>
    </source>
</evidence>
<dbReference type="GO" id="GO:0015631">
    <property type="term" value="F:tubulin binding"/>
    <property type="evidence" value="ECO:0007669"/>
    <property type="project" value="TreeGrafter"/>
</dbReference>
<dbReference type="PANTHER" id="PTHR12241">
    <property type="entry name" value="TUBULIN POLYGLUTAMYLASE"/>
    <property type="match status" value="1"/>
</dbReference>
<accession>A0A9P1FMP3</accession>
<dbReference type="GO" id="GO:0070740">
    <property type="term" value="F:tubulin-glutamic acid ligase activity"/>
    <property type="evidence" value="ECO:0007669"/>
    <property type="project" value="TreeGrafter"/>
</dbReference>
<feature type="non-terminal residue" evidence="8">
    <location>
        <position position="1"/>
    </location>
</feature>
<reference evidence="9" key="2">
    <citation type="submission" date="2024-04" db="EMBL/GenBank/DDBJ databases">
        <authorList>
            <person name="Chen Y."/>
            <person name="Shah S."/>
            <person name="Dougan E. K."/>
            <person name="Thang M."/>
            <person name="Chan C."/>
        </authorList>
    </citation>
    <scope>NUCLEOTIDE SEQUENCE [LARGE SCALE GENOMIC DNA]</scope>
</reference>
<dbReference type="EMBL" id="CAMXCT020000641">
    <property type="protein sequence ID" value="CAL1134906.1"/>
    <property type="molecule type" value="Genomic_DNA"/>
</dbReference>
<feature type="transmembrane region" description="Helical" evidence="7">
    <location>
        <begin position="697"/>
        <end position="714"/>
    </location>
</feature>
<keyword evidence="2" id="KW-0547">Nucleotide-binding</keyword>
<evidence type="ECO:0000256" key="1">
    <source>
        <dbReference type="ARBA" id="ARBA00022598"/>
    </source>
</evidence>
<name>A0A9P1FMP3_9DINO</name>
<keyword evidence="1 10" id="KW-0436">Ligase</keyword>
<feature type="region of interest" description="Disordered" evidence="6">
    <location>
        <begin position="535"/>
        <end position="567"/>
    </location>
</feature>
<dbReference type="Gene3D" id="3.30.470.20">
    <property type="entry name" value="ATP-grasp fold, B domain"/>
    <property type="match status" value="1"/>
</dbReference>
<feature type="compositionally biased region" description="Basic and acidic residues" evidence="6">
    <location>
        <begin position="546"/>
        <end position="555"/>
    </location>
</feature>
<feature type="transmembrane region" description="Helical" evidence="7">
    <location>
        <begin position="620"/>
        <end position="647"/>
    </location>
</feature>
<sequence length="730" mass="79528">MKTTHIYIYHEIGRYLAYIYISIHAQLYFFTRPTHSIARGYSRRQAKYRGPGAQAEQLLLSVLERYGVTRSEEPKGATLVWANCFESKLWASAGHCFINHFPRSVELSHKHRLCETLMRANCRHLPPSFILPEQLSDFEAALKRAAPAPGDILGCHWILKPGRSGGGRGVQVICCDPETSANDVAATFESFGASPAVVSQYVQRPLLVEGKKVDLRLYALVTSFGQEPSELRAYLYTEGLVRFCSEAFTLDPTQLCNGCVHLTNNEVNAKNAKAATNRPGSANCGNWRLSKLLSWLQGQFQSCSDLEDLWPRIRRLVVDVLQAARPQIAAAVAELPSDAQRRCFELFGFDVLVDESLRPWLCEVNSLPSLGIGGLEDLEVDRDMLSSLFAIVFEARRPGSRKDPDVTDPDVTPGIALSRFSSRLDLALRSVSSPAFQPRLANSPAMASLTLRPVQPQVAQSWSAPRVASAPRAASPVDRTWTESTASSSSSSSRHFVTLGEVDSSVQLMLIIRALFGAGVTFFTGREQTEITEISGWVRSPRSPGRRAEDERRTSEGSAAVTLKAQDERSRPRRRLLRVAVASVAVALGLVALLYCTSFVEGAMHKLFAPPMKAKSPSFALLIGLAVGGLHTVAGPDHLAALAPLVIGKRRSIFAAFGLGALWGSGHATGQLVIGLGCLAVHLGLLQMHVATALQQMSGILVGLSLIAIGLLGFKEAKDYDPTEEEETST</sequence>
<dbReference type="Proteomes" id="UP001152797">
    <property type="component" value="Unassembled WGS sequence"/>
</dbReference>